<evidence type="ECO:0000313" key="4">
    <source>
        <dbReference type="Proteomes" id="UP000054408"/>
    </source>
</evidence>
<dbReference type="Proteomes" id="UP000054408">
    <property type="component" value="Unassembled WGS sequence"/>
</dbReference>
<protein>
    <recommendedName>
        <fullName evidence="2">Spc7 kinetochore protein domain-containing protein</fullName>
    </recommendedName>
</protein>
<dbReference type="EMBL" id="GL349448">
    <property type="protein sequence ID" value="KNC47801.1"/>
    <property type="molecule type" value="Genomic_DNA"/>
</dbReference>
<name>A0A0L0D6T0_THETB</name>
<keyword evidence="4" id="KW-1185">Reference proteome</keyword>
<accession>A0A0L0D6T0</accession>
<dbReference type="Pfam" id="PF08317">
    <property type="entry name" value="Spc7"/>
    <property type="match status" value="1"/>
</dbReference>
<organism evidence="3 4">
    <name type="scientific">Thecamonas trahens ATCC 50062</name>
    <dbReference type="NCBI Taxonomy" id="461836"/>
    <lineage>
        <taxon>Eukaryota</taxon>
        <taxon>Apusozoa</taxon>
        <taxon>Apusomonadida</taxon>
        <taxon>Apusomonadidae</taxon>
        <taxon>Thecamonas</taxon>
    </lineage>
</organism>
<feature type="region of interest" description="Disordered" evidence="1">
    <location>
        <begin position="1"/>
        <end position="75"/>
    </location>
</feature>
<dbReference type="GeneID" id="25563594"/>
<gene>
    <name evidence="3" type="ORF">AMSG_04029</name>
</gene>
<evidence type="ECO:0000313" key="3">
    <source>
        <dbReference type="EMBL" id="KNC47801.1"/>
    </source>
</evidence>
<evidence type="ECO:0000256" key="1">
    <source>
        <dbReference type="SAM" id="MobiDB-lite"/>
    </source>
</evidence>
<dbReference type="InterPro" id="IPR013253">
    <property type="entry name" value="Spc7_domain"/>
</dbReference>
<proteinExistence type="predicted"/>
<feature type="compositionally biased region" description="Basic and acidic residues" evidence="1">
    <location>
        <begin position="18"/>
        <end position="28"/>
    </location>
</feature>
<dbReference type="RefSeq" id="XP_013759279.1">
    <property type="nucleotide sequence ID" value="XM_013903825.1"/>
</dbReference>
<feature type="compositionally biased region" description="Low complexity" evidence="1">
    <location>
        <begin position="142"/>
        <end position="155"/>
    </location>
</feature>
<sequence length="1214" mass="126419">MSLTENAPASPGGGITGMKRELSMDKENSFAPVTPTRASKKRALLPRGAASLNQDPSDKEAAAKPRAKSVGRRSLGAFRPLGASLLEASDPPVAAALAGIRPGRRSLGAFRSHASSLLQGQEARRRPGRRSIGTFGAQTPMQPQQEQPQQPQQEPQPLIEEMVPVEGNARQPQPATELVAAVETLTTANAAFDEVAPATFDSDDDTTSILPGGRAPLLNADGATTGILAVSGARKKARRSLGRRVSFAPTIASVREYEKRHEEWMSPQPESDSDADLSGYGASMHPLGDAPVASFSALESLSTSLASSANTSMSSNLDSMLDSTVSSEGNESMGPLMSLNDLWQADPQESIATPAAAEFSFDSDEVDDDSIELTETFSSKPAYVASSAVASAALLTLTTDERLSTTVDEAAPNPAFDIAPSASLAVDDDDDDSMLSQAGTGQQVFTLSRVPTKNLSQAFEQEALAAAPVSAPSGADSEDDSMEMTETVSADAVAAAFDVDSLQGLDAADDDTMEMTVTVGNVKAEAEVEAEVEAEADADESMEMTTTINADVVSAAATAAAFDATPADNSLDLLDNDTMEMTVAVGNVKAEAGVEADESMEMTTNINADVVSAAATAAAFDATPADNSLDLLDNDTMEMTVAVGNVKAEAEVEAEVEAEADADESMEMTTTINADVVSAAATAAAFDATPADNSLDLLGDDDAMEMTTTVGSEVAQAAFDAAPVPMDVADESMEMTTTVGTVAPLPEPTLSMDEFLVRTSVQLFTQFSTRRPTLLPPPPMPTDDPIALELLSVFVLGPETSIFSFGCTQLEQLTASLHERANALAASLSSDNAPIMKALALAQPGSAEESALVDRVVDLKALAKGRAKVKWYAWLAKLNGKLAAGYSRSSQLLEGDLAILARAAGVCETSRDLASLYDSKINTLTNLHKASELAALRTELAAATSANSQAAAGVAHLEATKGLAEDGLRGLALKRNALKRAAARAAASAAGCETSYEAVEALSETLAIVRGLSDWSLKAFKADASIALTFGSEFSVALQLQPSPAGRTLLTGTSAAVLPEANVFVAPLFDAIGIDAMLYMDAPLPYDGPAVRAILDDLELHFGRVMLLSRQLAQLAALFDISYEPLPGTGDSAGSSSQALCLRFNSLRSSTRFAVYLPNLHHDHLVAGPVLDARVVIEAAPHTPIAEATVLAAIAAISPSLTRLRSLVLALDAL</sequence>
<dbReference type="AlphaFoldDB" id="A0A0L0D6T0"/>
<feature type="region of interest" description="Disordered" evidence="1">
    <location>
        <begin position="261"/>
        <end position="283"/>
    </location>
</feature>
<evidence type="ECO:0000259" key="2">
    <source>
        <dbReference type="Pfam" id="PF08317"/>
    </source>
</evidence>
<reference evidence="3 4" key="1">
    <citation type="submission" date="2010-05" db="EMBL/GenBank/DDBJ databases">
        <title>The Genome Sequence of Thecamonas trahens ATCC 50062.</title>
        <authorList>
            <consortium name="The Broad Institute Genome Sequencing Platform"/>
            <person name="Russ C."/>
            <person name="Cuomo C."/>
            <person name="Shea T."/>
            <person name="Young S.K."/>
            <person name="Zeng Q."/>
            <person name="Koehrsen M."/>
            <person name="Haas B."/>
            <person name="Borodovsky M."/>
            <person name="Guigo R."/>
            <person name="Alvarado L."/>
            <person name="Berlin A."/>
            <person name="Bochicchio J."/>
            <person name="Borenstein D."/>
            <person name="Chapman S."/>
            <person name="Chen Z."/>
            <person name="Freedman E."/>
            <person name="Gellesch M."/>
            <person name="Goldberg J."/>
            <person name="Griggs A."/>
            <person name="Gujja S."/>
            <person name="Heilman E."/>
            <person name="Heiman D."/>
            <person name="Hepburn T."/>
            <person name="Howarth C."/>
            <person name="Jen D."/>
            <person name="Larson L."/>
            <person name="Mehta T."/>
            <person name="Park D."/>
            <person name="Pearson M."/>
            <person name="Roberts A."/>
            <person name="Saif S."/>
            <person name="Shenoy N."/>
            <person name="Sisk P."/>
            <person name="Stolte C."/>
            <person name="Sykes S."/>
            <person name="Thomson T."/>
            <person name="Walk T."/>
            <person name="White J."/>
            <person name="Yandava C."/>
            <person name="Burger G."/>
            <person name="Gray M.W."/>
            <person name="Holland P.W.H."/>
            <person name="King N."/>
            <person name="Lang F.B.F."/>
            <person name="Roger A.J."/>
            <person name="Ruiz-Trillo I."/>
            <person name="Lander E."/>
            <person name="Nusbaum C."/>
        </authorList>
    </citation>
    <scope>NUCLEOTIDE SEQUENCE [LARGE SCALE GENOMIC DNA]</scope>
    <source>
        <strain evidence="3 4">ATCC 50062</strain>
    </source>
</reference>
<feature type="region of interest" description="Disordered" evidence="1">
    <location>
        <begin position="115"/>
        <end position="155"/>
    </location>
</feature>
<feature type="domain" description="Spc7 kinetochore protein" evidence="2">
    <location>
        <begin position="748"/>
        <end position="904"/>
    </location>
</feature>